<protein>
    <submittedName>
        <fullName evidence="1">Uncharacterized protein</fullName>
    </submittedName>
</protein>
<name>A0ABY6BDK4_9GAMM</name>
<evidence type="ECO:0000313" key="2">
    <source>
        <dbReference type="Proteomes" id="UP001064632"/>
    </source>
</evidence>
<reference evidence="1" key="1">
    <citation type="submission" date="2022-09" db="EMBL/GenBank/DDBJ databases">
        <title>Tahibacter sp. nov., isolated from a fresh water.</title>
        <authorList>
            <person name="Baek J.H."/>
            <person name="Lee J.K."/>
            <person name="Kim J.M."/>
            <person name="Jeon C.O."/>
        </authorList>
    </citation>
    <scope>NUCLEOTIDE SEQUENCE</scope>
    <source>
        <strain evidence="1">W38</strain>
    </source>
</reference>
<organism evidence="1 2">
    <name type="scientific">Tahibacter amnicola</name>
    <dbReference type="NCBI Taxonomy" id="2976241"/>
    <lineage>
        <taxon>Bacteria</taxon>
        <taxon>Pseudomonadati</taxon>
        <taxon>Pseudomonadota</taxon>
        <taxon>Gammaproteobacteria</taxon>
        <taxon>Lysobacterales</taxon>
        <taxon>Rhodanobacteraceae</taxon>
        <taxon>Tahibacter</taxon>
    </lineage>
</organism>
<evidence type="ECO:0000313" key="1">
    <source>
        <dbReference type="EMBL" id="UXI67934.1"/>
    </source>
</evidence>
<dbReference type="Proteomes" id="UP001064632">
    <property type="component" value="Chromosome"/>
</dbReference>
<keyword evidence="2" id="KW-1185">Reference proteome</keyword>
<sequence>MQLPLKQPERWLIQTFLRKSACIYVDYGDTATGAAAIWRVVRTFGAWQGHRRRGGIIAGLWVGIIVVPNATANCRKGFNGRVIRLVLLLAWVQQ</sequence>
<gene>
    <name evidence="1" type="ORF">N4264_24930</name>
</gene>
<accession>A0ABY6BDK4</accession>
<dbReference type="RefSeq" id="WP_261694903.1">
    <property type="nucleotide sequence ID" value="NZ_CP104694.1"/>
</dbReference>
<dbReference type="EMBL" id="CP104694">
    <property type="protein sequence ID" value="UXI67934.1"/>
    <property type="molecule type" value="Genomic_DNA"/>
</dbReference>
<proteinExistence type="predicted"/>